<sequence length="203" mass="24192">MQPYLKYKLHKFARKNSWLSDLLDKLLLKSKKIAIVSNNCWGIRLYKNLNLPYNTPFIGLAIPPDDYIKIISDLEKYLNIELTINDFIKSDNYPVALLSGIRINFIHYDNEQDAIKKWNRRRTRLLSFIKENSIDSIIFKFCPVDFEDGNFLERFRESNLKRKIFLGKNSVIIKRNGDFPDGLELYEIRLLYYWKLLNQFNGL</sequence>
<keyword evidence="2" id="KW-1185">Reference proteome</keyword>
<dbReference type="EMBL" id="JAQRFI010000111">
    <property type="protein sequence ID" value="MDC9591621.1"/>
    <property type="molecule type" value="Genomic_DNA"/>
</dbReference>
<proteinExistence type="predicted"/>
<gene>
    <name evidence="1" type="ORF">PSI23_20645</name>
</gene>
<dbReference type="InterPro" id="IPR037226">
    <property type="entry name" value="CAC2185-like_sf"/>
</dbReference>
<evidence type="ECO:0000313" key="2">
    <source>
        <dbReference type="Proteomes" id="UP001217178"/>
    </source>
</evidence>
<comment type="caution">
    <text evidence="1">The sequence shown here is derived from an EMBL/GenBank/DDBJ whole genome shotgun (WGS) entry which is preliminary data.</text>
</comment>
<dbReference type="Pfam" id="PF08942">
    <property type="entry name" value="DUF1919"/>
    <property type="match status" value="1"/>
</dbReference>
<dbReference type="InterPro" id="IPR015037">
    <property type="entry name" value="DUF1919"/>
</dbReference>
<dbReference type="RefSeq" id="WP_273556832.1">
    <property type="nucleotide sequence ID" value="NZ_JAQRFI010000111.1"/>
</dbReference>
<organism evidence="1 2">
    <name type="scientific">Xenorhabdus yunnanensis</name>
    <dbReference type="NCBI Taxonomy" id="3025878"/>
    <lineage>
        <taxon>Bacteria</taxon>
        <taxon>Pseudomonadati</taxon>
        <taxon>Pseudomonadota</taxon>
        <taxon>Gammaproteobacteria</taxon>
        <taxon>Enterobacterales</taxon>
        <taxon>Morganellaceae</taxon>
        <taxon>Xenorhabdus</taxon>
    </lineage>
</organism>
<name>A0ABT5LKI0_9GAMM</name>
<accession>A0ABT5LKI0</accession>
<dbReference type="Proteomes" id="UP001217178">
    <property type="component" value="Unassembled WGS sequence"/>
</dbReference>
<reference evidence="1 2" key="1">
    <citation type="submission" date="2023-02" db="EMBL/GenBank/DDBJ databases">
        <title>Entomopathogenic bacteria.</title>
        <authorList>
            <person name="Machado R.A."/>
        </authorList>
    </citation>
    <scope>NUCLEOTIDE SEQUENCE [LARGE SCALE GENOMIC DNA]</scope>
    <source>
        <strain evidence="1 2">XENO-10</strain>
    </source>
</reference>
<evidence type="ECO:0000313" key="1">
    <source>
        <dbReference type="EMBL" id="MDC9591621.1"/>
    </source>
</evidence>
<protein>
    <submittedName>
        <fullName evidence="1">DUF1919 domain-containing protein</fullName>
    </submittedName>
</protein>
<dbReference type="SUPFAM" id="SSF142795">
    <property type="entry name" value="CAC2185-like"/>
    <property type="match status" value="1"/>
</dbReference>